<dbReference type="Proteomes" id="UP001595847">
    <property type="component" value="Unassembled WGS sequence"/>
</dbReference>
<reference evidence="3" key="1">
    <citation type="journal article" date="2019" name="Int. J. Syst. Evol. Microbiol.">
        <title>The Global Catalogue of Microorganisms (GCM) 10K type strain sequencing project: providing services to taxonomists for standard genome sequencing and annotation.</title>
        <authorList>
            <consortium name="The Broad Institute Genomics Platform"/>
            <consortium name="The Broad Institute Genome Sequencing Center for Infectious Disease"/>
            <person name="Wu L."/>
            <person name="Ma J."/>
        </authorList>
    </citation>
    <scope>NUCLEOTIDE SEQUENCE [LARGE SCALE GENOMIC DNA]</scope>
    <source>
        <strain evidence="3">TBRC 1826</strain>
    </source>
</reference>
<protein>
    <submittedName>
        <fullName evidence="2">Helix-turn-helix domain-containing protein</fullName>
    </submittedName>
</protein>
<dbReference type="InterPro" id="IPR024747">
    <property type="entry name" value="Pyridox_Oxase-rel"/>
</dbReference>
<gene>
    <name evidence="2" type="ORF">ACFOVU_11185</name>
</gene>
<dbReference type="EMBL" id="JBHSBH010000007">
    <property type="protein sequence ID" value="MFC3996484.1"/>
    <property type="molecule type" value="Genomic_DNA"/>
</dbReference>
<dbReference type="PROSITE" id="PS50943">
    <property type="entry name" value="HTH_CROC1"/>
    <property type="match status" value="1"/>
</dbReference>
<evidence type="ECO:0000313" key="2">
    <source>
        <dbReference type="EMBL" id="MFC3996484.1"/>
    </source>
</evidence>
<dbReference type="Pfam" id="PF13560">
    <property type="entry name" value="HTH_31"/>
    <property type="match status" value="1"/>
</dbReference>
<organism evidence="2 3">
    <name type="scientific">Nocardiopsis sediminis</name>
    <dbReference type="NCBI Taxonomy" id="1778267"/>
    <lineage>
        <taxon>Bacteria</taxon>
        <taxon>Bacillati</taxon>
        <taxon>Actinomycetota</taxon>
        <taxon>Actinomycetes</taxon>
        <taxon>Streptosporangiales</taxon>
        <taxon>Nocardiopsidaceae</taxon>
        <taxon>Nocardiopsis</taxon>
    </lineage>
</organism>
<proteinExistence type="predicted"/>
<dbReference type="RefSeq" id="WP_378532568.1">
    <property type="nucleotide sequence ID" value="NZ_JBHSBH010000007.1"/>
</dbReference>
<dbReference type="SMART" id="SM00530">
    <property type="entry name" value="HTH_XRE"/>
    <property type="match status" value="1"/>
</dbReference>
<dbReference type="Gene3D" id="2.30.110.10">
    <property type="entry name" value="Electron Transport, Fmn-binding Protein, Chain A"/>
    <property type="match status" value="1"/>
</dbReference>
<sequence length="224" mass="24045">MDAYDTGHAGGDLGRRAAHRRKGLGLTREEVALRAGMAPGYVAYLEEHPPVLTRWALHRLARALQTTEDALLGAEPEGAPGLPGAPVPDPELRELDAEECARLLEPGGVGRVAFLVEDERAPVVLPVNYLVSAGTIVFRTDPEGVIARHALGDVGFQVDRFDGAMSEGWTVLAAGPAHRVEEPSELSALRALTPIRPWAGGDRDACVRIAPTRLTGHRLRPREA</sequence>
<dbReference type="InterPro" id="IPR010982">
    <property type="entry name" value="Lambda_DNA-bd_dom_sf"/>
</dbReference>
<name>A0ABV8FM72_9ACTN</name>
<dbReference type="SUPFAM" id="SSF50475">
    <property type="entry name" value="FMN-binding split barrel"/>
    <property type="match status" value="1"/>
</dbReference>
<dbReference type="Gene3D" id="1.10.260.40">
    <property type="entry name" value="lambda repressor-like DNA-binding domains"/>
    <property type="match status" value="1"/>
</dbReference>
<accession>A0ABV8FM72</accession>
<dbReference type="CDD" id="cd00093">
    <property type="entry name" value="HTH_XRE"/>
    <property type="match status" value="1"/>
</dbReference>
<feature type="domain" description="HTH cro/C1-type" evidence="1">
    <location>
        <begin position="21"/>
        <end position="71"/>
    </location>
</feature>
<evidence type="ECO:0000313" key="3">
    <source>
        <dbReference type="Proteomes" id="UP001595847"/>
    </source>
</evidence>
<dbReference type="InterPro" id="IPR001387">
    <property type="entry name" value="Cro/C1-type_HTH"/>
</dbReference>
<dbReference type="InterPro" id="IPR012349">
    <property type="entry name" value="Split_barrel_FMN-bd"/>
</dbReference>
<comment type="caution">
    <text evidence="2">The sequence shown here is derived from an EMBL/GenBank/DDBJ whole genome shotgun (WGS) entry which is preliminary data.</text>
</comment>
<dbReference type="SUPFAM" id="SSF47413">
    <property type="entry name" value="lambda repressor-like DNA-binding domains"/>
    <property type="match status" value="1"/>
</dbReference>
<dbReference type="Pfam" id="PF12900">
    <property type="entry name" value="Pyridox_ox_2"/>
    <property type="match status" value="1"/>
</dbReference>
<evidence type="ECO:0000259" key="1">
    <source>
        <dbReference type="PROSITE" id="PS50943"/>
    </source>
</evidence>
<keyword evidence="3" id="KW-1185">Reference proteome</keyword>